<evidence type="ECO:0000256" key="7">
    <source>
        <dbReference type="ARBA" id="ARBA00023098"/>
    </source>
</evidence>
<dbReference type="InterPro" id="IPR001087">
    <property type="entry name" value="GDSL"/>
</dbReference>
<organism evidence="9 10">
    <name type="scientific">Cuscuta epithymum</name>
    <dbReference type="NCBI Taxonomy" id="186058"/>
    <lineage>
        <taxon>Eukaryota</taxon>
        <taxon>Viridiplantae</taxon>
        <taxon>Streptophyta</taxon>
        <taxon>Embryophyta</taxon>
        <taxon>Tracheophyta</taxon>
        <taxon>Spermatophyta</taxon>
        <taxon>Magnoliopsida</taxon>
        <taxon>eudicotyledons</taxon>
        <taxon>Gunneridae</taxon>
        <taxon>Pentapetalae</taxon>
        <taxon>asterids</taxon>
        <taxon>lamiids</taxon>
        <taxon>Solanales</taxon>
        <taxon>Convolvulaceae</taxon>
        <taxon>Cuscuteae</taxon>
        <taxon>Cuscuta</taxon>
        <taxon>Cuscuta subgen. Cuscuta</taxon>
    </lineage>
</organism>
<gene>
    <name evidence="9" type="ORF">CEPIT_LOCUS20496</name>
</gene>
<dbReference type="PANTHER" id="PTHR45650">
    <property type="entry name" value="GDSL-LIKE LIPASE/ACYLHYDROLASE-RELATED"/>
    <property type="match status" value="1"/>
</dbReference>
<evidence type="ECO:0000256" key="4">
    <source>
        <dbReference type="ARBA" id="ARBA00022729"/>
    </source>
</evidence>
<evidence type="ECO:0000256" key="2">
    <source>
        <dbReference type="ARBA" id="ARBA00008668"/>
    </source>
</evidence>
<keyword evidence="3" id="KW-0964">Secreted</keyword>
<evidence type="ECO:0000256" key="6">
    <source>
        <dbReference type="ARBA" id="ARBA00022963"/>
    </source>
</evidence>
<dbReference type="GO" id="GO:0016788">
    <property type="term" value="F:hydrolase activity, acting on ester bonds"/>
    <property type="evidence" value="ECO:0007669"/>
    <property type="project" value="InterPro"/>
</dbReference>
<feature type="non-terminal residue" evidence="9">
    <location>
        <position position="142"/>
    </location>
</feature>
<evidence type="ECO:0000256" key="3">
    <source>
        <dbReference type="ARBA" id="ARBA00022525"/>
    </source>
</evidence>
<accession>A0AAV0E019</accession>
<dbReference type="GO" id="GO:0005576">
    <property type="term" value="C:extracellular region"/>
    <property type="evidence" value="ECO:0007669"/>
    <property type="project" value="UniProtKB-SubCell"/>
</dbReference>
<feature type="signal peptide" evidence="8">
    <location>
        <begin position="1"/>
        <end position="23"/>
    </location>
</feature>
<dbReference type="InterPro" id="IPR036514">
    <property type="entry name" value="SGNH_hydro_sf"/>
</dbReference>
<keyword evidence="4 8" id="KW-0732">Signal</keyword>
<feature type="chain" id="PRO_5043494056" description="GDSL esterase/lipase" evidence="8">
    <location>
        <begin position="24"/>
        <end position="142"/>
    </location>
</feature>
<evidence type="ECO:0000256" key="5">
    <source>
        <dbReference type="ARBA" id="ARBA00022801"/>
    </source>
</evidence>
<keyword evidence="7" id="KW-0443">Lipid metabolism</keyword>
<dbReference type="GO" id="GO:0016042">
    <property type="term" value="P:lipid catabolic process"/>
    <property type="evidence" value="ECO:0007669"/>
    <property type="project" value="UniProtKB-KW"/>
</dbReference>
<evidence type="ECO:0000256" key="8">
    <source>
        <dbReference type="SAM" id="SignalP"/>
    </source>
</evidence>
<dbReference type="InterPro" id="IPR051238">
    <property type="entry name" value="GDSL_esterase/lipase"/>
</dbReference>
<keyword evidence="10" id="KW-1185">Reference proteome</keyword>
<dbReference type="EMBL" id="CAMAPF010000213">
    <property type="protein sequence ID" value="CAH9113919.1"/>
    <property type="molecule type" value="Genomic_DNA"/>
</dbReference>
<evidence type="ECO:0000313" key="9">
    <source>
        <dbReference type="EMBL" id="CAH9113919.1"/>
    </source>
</evidence>
<evidence type="ECO:0000256" key="1">
    <source>
        <dbReference type="ARBA" id="ARBA00004613"/>
    </source>
</evidence>
<name>A0AAV0E019_9ASTE</name>
<sequence>MALCKFSTLFIMLLSIAGSPVLGRVVKGNEVVVEVATTPTPAMGGAGRGLVPAMFIFGDSLVDNGNNNNLFSLAKANYPPYGIDFNQGPTGRFSNGYTIVDEIGELLGLPFAPAFSDPPTIDQMRFGVNYASAAAGILDITG</sequence>
<dbReference type="Proteomes" id="UP001152523">
    <property type="component" value="Unassembled WGS sequence"/>
</dbReference>
<dbReference type="PANTHER" id="PTHR45650:SF31">
    <property type="entry name" value="ZINC FINGER PROTEIN"/>
    <property type="match status" value="1"/>
</dbReference>
<reference evidence="9" key="1">
    <citation type="submission" date="2022-07" db="EMBL/GenBank/DDBJ databases">
        <authorList>
            <person name="Macas J."/>
            <person name="Novak P."/>
            <person name="Neumann P."/>
        </authorList>
    </citation>
    <scope>NUCLEOTIDE SEQUENCE</scope>
</reference>
<keyword evidence="5" id="KW-0378">Hydrolase</keyword>
<protein>
    <recommendedName>
        <fullName evidence="11">GDSL esterase/lipase</fullName>
    </recommendedName>
</protein>
<comment type="subcellular location">
    <subcellularLocation>
        <location evidence="1">Secreted</location>
    </subcellularLocation>
</comment>
<dbReference type="Pfam" id="PF00657">
    <property type="entry name" value="Lipase_GDSL"/>
    <property type="match status" value="1"/>
</dbReference>
<dbReference type="Gene3D" id="3.40.50.1110">
    <property type="entry name" value="SGNH hydrolase"/>
    <property type="match status" value="1"/>
</dbReference>
<evidence type="ECO:0000313" key="10">
    <source>
        <dbReference type="Proteomes" id="UP001152523"/>
    </source>
</evidence>
<dbReference type="AlphaFoldDB" id="A0AAV0E019"/>
<evidence type="ECO:0008006" key="11">
    <source>
        <dbReference type="Google" id="ProtNLM"/>
    </source>
</evidence>
<comment type="caution">
    <text evidence="9">The sequence shown here is derived from an EMBL/GenBank/DDBJ whole genome shotgun (WGS) entry which is preliminary data.</text>
</comment>
<comment type="similarity">
    <text evidence="2">Belongs to the 'GDSL' lipolytic enzyme family.</text>
</comment>
<proteinExistence type="inferred from homology"/>
<keyword evidence="6" id="KW-0442">Lipid degradation</keyword>